<name>A0A840AGV1_9PROT</name>
<feature type="region of interest" description="Disordered" evidence="1">
    <location>
        <begin position="1"/>
        <end position="126"/>
    </location>
</feature>
<feature type="compositionally biased region" description="Low complexity" evidence="1">
    <location>
        <begin position="23"/>
        <end position="104"/>
    </location>
</feature>
<evidence type="ECO:0000256" key="1">
    <source>
        <dbReference type="SAM" id="MobiDB-lite"/>
    </source>
</evidence>
<evidence type="ECO:0000313" key="2">
    <source>
        <dbReference type="EMBL" id="MBB3899394.1"/>
    </source>
</evidence>
<organism evidence="2 3">
    <name type="scientific">Roseococcus suduntuyensis</name>
    <dbReference type="NCBI Taxonomy" id="455361"/>
    <lineage>
        <taxon>Bacteria</taxon>
        <taxon>Pseudomonadati</taxon>
        <taxon>Pseudomonadota</taxon>
        <taxon>Alphaproteobacteria</taxon>
        <taxon>Acetobacterales</taxon>
        <taxon>Roseomonadaceae</taxon>
        <taxon>Roseococcus</taxon>
    </lineage>
</organism>
<keyword evidence="3" id="KW-1185">Reference proteome</keyword>
<feature type="compositionally biased region" description="Polar residues" evidence="1">
    <location>
        <begin position="112"/>
        <end position="124"/>
    </location>
</feature>
<dbReference type="RefSeq" id="WP_184385116.1">
    <property type="nucleotide sequence ID" value="NZ_JACIDJ010000005.1"/>
</dbReference>
<accession>A0A840AGV1</accession>
<feature type="compositionally biased region" description="Polar residues" evidence="1">
    <location>
        <begin position="12"/>
        <end position="22"/>
    </location>
</feature>
<sequence length="175" mass="18056">MLTFTPVVPEAQGQTRTGAQNQRPAATAANRAAARPAATRPAATRPTGARRAAATRPAATRPAANRPAARTATRTASRPAATRPASGQRAAPRPAAAVPYSAPRNAARSGASGRQTAAQRCTTRNGRRVCTRTANASFRWAGDLPPAAMNQRACPEGTMATNAIGHSDITRCVPL</sequence>
<reference evidence="2 3" key="1">
    <citation type="submission" date="2020-08" db="EMBL/GenBank/DDBJ databases">
        <title>Genomic Encyclopedia of Type Strains, Phase IV (KMG-IV): sequencing the most valuable type-strain genomes for metagenomic binning, comparative biology and taxonomic classification.</title>
        <authorList>
            <person name="Goeker M."/>
        </authorList>
    </citation>
    <scope>NUCLEOTIDE SEQUENCE [LARGE SCALE GENOMIC DNA]</scope>
    <source>
        <strain evidence="2 3">DSM 19979</strain>
    </source>
</reference>
<dbReference type="Proteomes" id="UP000553193">
    <property type="component" value="Unassembled WGS sequence"/>
</dbReference>
<comment type="caution">
    <text evidence="2">The sequence shown here is derived from an EMBL/GenBank/DDBJ whole genome shotgun (WGS) entry which is preliminary data.</text>
</comment>
<dbReference type="EMBL" id="JACIDJ010000005">
    <property type="protein sequence ID" value="MBB3899394.1"/>
    <property type="molecule type" value="Genomic_DNA"/>
</dbReference>
<proteinExistence type="predicted"/>
<gene>
    <name evidence="2" type="ORF">GGQ83_002846</name>
</gene>
<protein>
    <submittedName>
        <fullName evidence="2">Uncharacterized protein</fullName>
    </submittedName>
</protein>
<dbReference type="AlphaFoldDB" id="A0A840AGV1"/>
<evidence type="ECO:0000313" key="3">
    <source>
        <dbReference type="Proteomes" id="UP000553193"/>
    </source>
</evidence>